<comment type="caution">
    <text evidence="1">The sequence shown here is derived from an EMBL/GenBank/DDBJ whole genome shotgun (WGS) entry which is preliminary data.</text>
</comment>
<keyword evidence="2" id="KW-1185">Reference proteome</keyword>
<reference evidence="1 2" key="1">
    <citation type="submission" date="2024-04" db="EMBL/GenBank/DDBJ databases">
        <title>Defined microbial consortia suppress multidrug-resistant proinflammatory Enterobacteriaceae via ecological control.</title>
        <authorList>
            <person name="Furuichi M."/>
            <person name="Kawaguchi T."/>
            <person name="Pust M."/>
            <person name="Yasuma K."/>
            <person name="Plichta D."/>
            <person name="Hasegawa N."/>
            <person name="Ohya T."/>
            <person name="Bhattarai S."/>
            <person name="Sasajima S."/>
            <person name="Aoto Y."/>
            <person name="Tuganbaev T."/>
            <person name="Yaginuma M."/>
            <person name="Ueda M."/>
            <person name="Okahashi N."/>
            <person name="Amafuji K."/>
            <person name="Kiridooshi Y."/>
            <person name="Sugita K."/>
            <person name="Strazar M."/>
            <person name="Skelly A."/>
            <person name="Suda W."/>
            <person name="Hattori M."/>
            <person name="Nakamoto N."/>
            <person name="Caballero S."/>
            <person name="Norman J."/>
            <person name="Olle B."/>
            <person name="Tanoue T."/>
            <person name="Arita M."/>
            <person name="Bucci V."/>
            <person name="Atarashi K."/>
            <person name="Xavier R."/>
            <person name="Honda K."/>
        </authorList>
    </citation>
    <scope>NUCLEOTIDE SEQUENCE [LARGE SCALE GENOMIC DNA]</scope>
    <source>
        <strain evidence="2">k34-0107-D12</strain>
    </source>
</reference>
<name>A0ABQ0BP10_9FIRM</name>
<protein>
    <submittedName>
        <fullName evidence="1">Uncharacterized protein</fullName>
    </submittedName>
</protein>
<organism evidence="1 2">
    <name type="scientific">Blautia parvula</name>
    <dbReference type="NCBI Taxonomy" id="2877527"/>
    <lineage>
        <taxon>Bacteria</taxon>
        <taxon>Bacillati</taxon>
        <taxon>Bacillota</taxon>
        <taxon>Clostridia</taxon>
        <taxon>Lachnospirales</taxon>
        <taxon>Lachnospiraceae</taxon>
        <taxon>Blautia</taxon>
    </lineage>
</organism>
<dbReference type="EMBL" id="BAABZQ010000001">
    <property type="protein sequence ID" value="GAA6498282.1"/>
    <property type="molecule type" value="Genomic_DNA"/>
</dbReference>
<dbReference type="Proteomes" id="UP001600941">
    <property type="component" value="Unassembled WGS sequence"/>
</dbReference>
<sequence length="109" mass="12477">MLQFPVCAVMLHADHIGIKVQGNIRKGQKVFIAQNELIGDFLPFYYKVRDILYNLKTKINVQGVEQSQQGQQQGKVEEQIRNRLALKADQHSAAYEEEQTDGFFHKTGT</sequence>
<proteinExistence type="predicted"/>
<gene>
    <name evidence="1" type="ORF">K340107D12_10980</name>
</gene>
<evidence type="ECO:0000313" key="2">
    <source>
        <dbReference type="Proteomes" id="UP001600941"/>
    </source>
</evidence>
<evidence type="ECO:0000313" key="1">
    <source>
        <dbReference type="EMBL" id="GAA6498282.1"/>
    </source>
</evidence>
<accession>A0ABQ0BP10</accession>